<feature type="chain" id="PRO_5041894064" evidence="1">
    <location>
        <begin position="20"/>
        <end position="213"/>
    </location>
</feature>
<evidence type="ECO:0000313" key="3">
    <source>
        <dbReference type="WBParaSite" id="MBELARI_LOCUS14165"/>
    </source>
</evidence>
<dbReference type="AlphaFoldDB" id="A0AAF3EJH1"/>
<proteinExistence type="predicted"/>
<feature type="signal peptide" evidence="1">
    <location>
        <begin position="1"/>
        <end position="19"/>
    </location>
</feature>
<keyword evidence="1" id="KW-0732">Signal</keyword>
<evidence type="ECO:0000313" key="2">
    <source>
        <dbReference type="Proteomes" id="UP000887575"/>
    </source>
</evidence>
<evidence type="ECO:0000313" key="4">
    <source>
        <dbReference type="WBParaSite" id="MBELARI_LOCUS1874"/>
    </source>
</evidence>
<name>A0AAF3EJH1_9BILA</name>
<evidence type="ECO:0000256" key="1">
    <source>
        <dbReference type="SAM" id="SignalP"/>
    </source>
</evidence>
<dbReference type="WBParaSite" id="MBELARI_LOCUS1874">
    <property type="protein sequence ID" value="MBELARI_LOCUS1874"/>
    <property type="gene ID" value="MBELARI_LOCUS1874"/>
</dbReference>
<reference evidence="3 4" key="1">
    <citation type="submission" date="2024-02" db="UniProtKB">
        <authorList>
            <consortium name="WormBaseParasite"/>
        </authorList>
    </citation>
    <scope>IDENTIFICATION</scope>
</reference>
<organism evidence="2 3">
    <name type="scientific">Mesorhabditis belari</name>
    <dbReference type="NCBI Taxonomy" id="2138241"/>
    <lineage>
        <taxon>Eukaryota</taxon>
        <taxon>Metazoa</taxon>
        <taxon>Ecdysozoa</taxon>
        <taxon>Nematoda</taxon>
        <taxon>Chromadorea</taxon>
        <taxon>Rhabditida</taxon>
        <taxon>Rhabditina</taxon>
        <taxon>Rhabditomorpha</taxon>
        <taxon>Rhabditoidea</taxon>
        <taxon>Rhabditidae</taxon>
        <taxon>Mesorhabditinae</taxon>
        <taxon>Mesorhabditis</taxon>
    </lineage>
</organism>
<dbReference type="Proteomes" id="UP000887575">
    <property type="component" value="Unassembled WGS sequence"/>
</dbReference>
<sequence length="213" mass="24565">MKKELVFLFVASLAQIVTPNEGPIEEWRKDCNSQSEKIVIHSAGGNWTNLSSDLTTHQQYGVYRKFTCTADPGHFAFVQINHKMDFPSDTKTITCGKTRKWLHKGDVVVTVGCYMGPRANWIQKPKEEERIRNWMGEHHGAQEDQKDWTWSSTQYEQQKKMQRMASEIQNLLVNTDHIVRKQVAVLPADYKKKSVITFKMISNRENDTTGSNC</sequence>
<protein>
    <submittedName>
        <fullName evidence="3 4">Uncharacterized protein</fullName>
    </submittedName>
</protein>
<accession>A0AAF3EJH1</accession>
<dbReference type="WBParaSite" id="MBELARI_LOCUS14165">
    <property type="protein sequence ID" value="MBELARI_LOCUS14165"/>
    <property type="gene ID" value="MBELARI_LOCUS14165"/>
</dbReference>
<keyword evidence="2" id="KW-1185">Reference proteome</keyword>